<gene>
    <name evidence="2" type="ORF">CFD26_104824</name>
</gene>
<organism evidence="2 3">
    <name type="scientific">Aspergillus turcosus</name>
    <dbReference type="NCBI Taxonomy" id="1245748"/>
    <lineage>
        <taxon>Eukaryota</taxon>
        <taxon>Fungi</taxon>
        <taxon>Dikarya</taxon>
        <taxon>Ascomycota</taxon>
        <taxon>Pezizomycotina</taxon>
        <taxon>Eurotiomycetes</taxon>
        <taxon>Eurotiomycetidae</taxon>
        <taxon>Eurotiales</taxon>
        <taxon>Aspergillaceae</taxon>
        <taxon>Aspergillus</taxon>
        <taxon>Aspergillus subgen. Fumigati</taxon>
    </lineage>
</organism>
<dbReference type="PANTHER" id="PTHR42023">
    <property type="entry name" value="BHLH DOMAIN-CONTAINING PROTEIN"/>
    <property type="match status" value="1"/>
</dbReference>
<protein>
    <recommendedName>
        <fullName evidence="4">BHLH domain-containing protein</fullName>
    </recommendedName>
</protein>
<dbReference type="EMBL" id="NIDN02000063">
    <property type="protein sequence ID" value="RLL97984.1"/>
    <property type="molecule type" value="Genomic_DNA"/>
</dbReference>
<accession>A0A229X8L9</accession>
<evidence type="ECO:0000313" key="2">
    <source>
        <dbReference type="EMBL" id="RLL97984.1"/>
    </source>
</evidence>
<feature type="compositionally biased region" description="Basic and acidic residues" evidence="1">
    <location>
        <begin position="275"/>
        <end position="304"/>
    </location>
</feature>
<dbReference type="OrthoDB" id="4507572at2759"/>
<feature type="compositionally biased region" description="Polar residues" evidence="1">
    <location>
        <begin position="169"/>
        <end position="223"/>
    </location>
</feature>
<feature type="compositionally biased region" description="Polar residues" evidence="1">
    <location>
        <begin position="414"/>
        <end position="424"/>
    </location>
</feature>
<evidence type="ECO:0008006" key="4">
    <source>
        <dbReference type="Google" id="ProtNLM"/>
    </source>
</evidence>
<proteinExistence type="predicted"/>
<evidence type="ECO:0000256" key="1">
    <source>
        <dbReference type="SAM" id="MobiDB-lite"/>
    </source>
</evidence>
<dbReference type="Proteomes" id="UP000215289">
    <property type="component" value="Unassembled WGS sequence"/>
</dbReference>
<dbReference type="PANTHER" id="PTHR42023:SF1">
    <property type="entry name" value="BHLH DOMAIN-CONTAINING PROTEIN"/>
    <property type="match status" value="1"/>
</dbReference>
<feature type="region of interest" description="Disordered" evidence="1">
    <location>
        <begin position="29"/>
        <end position="367"/>
    </location>
</feature>
<keyword evidence="3" id="KW-1185">Reference proteome</keyword>
<sequence length="564" mass="62100">MWGKVSFHRSRKPVIETPELVKKCSVDNVCQSSDSGARQGEKNHKGLPFVPQYSSDSAFSANRPESGRRVTSSIYSRDTFDHSRQRSVTWDHQDEGRLHRDPEAASEHLSVEISPPDSPISIGHACHSRGSSRVSSLEIESNQMSNEEHSITKFASHLPVPRKRAGSAQPDNRPSTQGLSSQNRTTQWDGSSGAPTTAQSDKFAPNLSTDISFGSQHTGSRNASRWIKDLGHSKGQGTEGRQRSSSKNDNPFSLAVRESWKGSSGRSPMINPIQEKPRERSSSRVHLSKNDDRNDRSKESDRASPDYASLGFVPSVVTTITGGTDNTLEPDKRQPRKSRQQPSIAKKPISSVRTAGDVPPRVEIPGPTLEATLAELKLSTGDQAHRPVSRFSATTCATTESCSPTPSRRESVDAASQSTDNAPSIMSRKRPIPSAAAPGKTPTRKPTPSQADNSKDLPQCPPEQQAQNRIEMLEARRDTLARRRANINTIIHELTQVIQPSSIAYDMAARDEVKKTVASLNNELADIKREEHEIGMKLFRAWKKRDEQDLYGADTGLWVKRVTG</sequence>
<comment type="caution">
    <text evidence="2">The sequence shown here is derived from an EMBL/GenBank/DDBJ whole genome shotgun (WGS) entry which is preliminary data.</text>
</comment>
<reference evidence="2 3" key="1">
    <citation type="submission" date="2018-08" db="EMBL/GenBank/DDBJ databases">
        <title>Draft genome sequences of two Aspergillus turcosus clinical strains isolated from bronchoalveolar lavage fluid: one azole-susceptible and the other azole-resistant.</title>
        <authorList>
            <person name="Parent-Michaud M."/>
            <person name="Dufresne P.J."/>
            <person name="Fournier E."/>
            <person name="Martineau C."/>
            <person name="Moreira S."/>
            <person name="Perkins V."/>
            <person name="De Repentigny L."/>
            <person name="Dufresne S.F."/>
        </authorList>
    </citation>
    <scope>NUCLEOTIDE SEQUENCE [LARGE SCALE GENOMIC DNA]</scope>
    <source>
        <strain evidence="2">HMR AF 1038</strain>
    </source>
</reference>
<feature type="compositionally biased region" description="Basic and acidic residues" evidence="1">
    <location>
        <begin position="78"/>
        <end position="110"/>
    </location>
</feature>
<evidence type="ECO:0000313" key="3">
    <source>
        <dbReference type="Proteomes" id="UP000215289"/>
    </source>
</evidence>
<feature type="region of interest" description="Disordered" evidence="1">
    <location>
        <begin position="389"/>
        <end position="465"/>
    </location>
</feature>
<dbReference type="AlphaFoldDB" id="A0A229X8L9"/>
<name>A0A229X8L9_9EURO</name>
<feature type="compositionally biased region" description="Polar residues" evidence="1">
    <location>
        <begin position="129"/>
        <end position="145"/>
    </location>
</feature>
<feature type="compositionally biased region" description="Low complexity" evidence="1">
    <location>
        <begin position="392"/>
        <end position="406"/>
    </location>
</feature>
<feature type="compositionally biased region" description="Polar residues" evidence="1">
    <location>
        <begin position="316"/>
        <end position="327"/>
    </location>
</feature>